<evidence type="ECO:0000313" key="3">
    <source>
        <dbReference type="Proteomes" id="UP001341820"/>
    </source>
</evidence>
<feature type="transmembrane region" description="Helical" evidence="1">
    <location>
        <begin position="225"/>
        <end position="243"/>
    </location>
</feature>
<dbReference type="InterPro" id="IPR006541">
    <property type="entry name" value="Bacteriocin_ass"/>
</dbReference>
<keyword evidence="3" id="KW-1185">Reference proteome</keyword>
<comment type="caution">
    <text evidence="2">The sequence shown here is derived from an EMBL/GenBank/DDBJ whole genome shotgun (WGS) entry which is preliminary data.</text>
</comment>
<keyword evidence="1" id="KW-1133">Transmembrane helix</keyword>
<feature type="transmembrane region" description="Helical" evidence="1">
    <location>
        <begin position="711"/>
        <end position="732"/>
    </location>
</feature>
<protein>
    <submittedName>
        <fullName evidence="2">DUF1430 domain-containing protein</fullName>
    </submittedName>
</protein>
<sequence length="744" mass="86052">MKRLFLIFLAASFFLSAYSSYLIEANKEVRSWSSDKYSDFTIIIPRNDLLDSEVVLSLLEEAAIFHNVNLLRDVQLLGEGNDIAFTTFAFLTTKSPFLESIPIRTGSLLTIEETYEQSLILSSKKLEADMDEVKGTIQTLSRAHTREIRPLHQFPDYVSPFADYRVEQAGNTTSEKFSTTLADLFNSYFENHLDDYEPFIADDFTAQHVEVGSVNTTLDSSYIQALTWTFWGITSLMIMFYIMRRGKSVAIYSMHGFSLLRIWKQLIGNVAGASFVSYFLSFSLIVYILFGWQPNYLLAATVTGLIPFLILLLISFLFTFYISRSSLIDGLKNNTKTKLFLLTSQLAKVIALVSVIVSLLQIADRLFQVEEARSSMTDWTVSKDYGEFYPHYIGYDIDELEDGMGVSQTQVALTEELYPRLNADGAIYVDSFSYQEDVLIHDAQHNQDMIRSVRVNPNYLNVFDILDEQQQRVLVEEAETNRLLLVPKQFKERQEEITNYFEEKYEQLPLVEHYQSEQFSQLQDQEIRIIWLKSNQEVFSFNVDVFPEEGNLIIDPIIEVLTENNGYPIERDFFRGLIGTDPLKVKLIDQDTAKTYQHYLTLLRDLQLDDNAKNLVTINEQVQKDISEIHREIVLNVTLLLLTTAIALFMVVQTSHLLFIQHKKKFLLRRIFGHNLYRAYRNVLFWITITWVIIVSTIFYQYAGYSYIEKFVIVIVLFIAEVVVVLLVLIRLEKKNKVSILKGE</sequence>
<feature type="transmembrane region" description="Helical" evidence="1">
    <location>
        <begin position="633"/>
        <end position="659"/>
    </location>
</feature>
<gene>
    <name evidence="2" type="ORF">P5F74_08155</name>
</gene>
<accession>A0ABU6NMW4</accession>
<dbReference type="Proteomes" id="UP001341820">
    <property type="component" value="Unassembled WGS sequence"/>
</dbReference>
<evidence type="ECO:0000256" key="1">
    <source>
        <dbReference type="SAM" id="Phobius"/>
    </source>
</evidence>
<dbReference type="RefSeq" id="WP_328236891.1">
    <property type="nucleotide sequence ID" value="NZ_JAROAS010000011.1"/>
</dbReference>
<feature type="transmembrane region" description="Helical" evidence="1">
    <location>
        <begin position="296"/>
        <end position="318"/>
    </location>
</feature>
<dbReference type="Pfam" id="PF07242">
    <property type="entry name" value="DUF1430"/>
    <property type="match status" value="1"/>
</dbReference>
<proteinExistence type="predicted"/>
<evidence type="ECO:0000313" key="2">
    <source>
        <dbReference type="EMBL" id="MED4128102.1"/>
    </source>
</evidence>
<dbReference type="EMBL" id="JAROAS010000011">
    <property type="protein sequence ID" value="MED4128102.1"/>
    <property type="molecule type" value="Genomic_DNA"/>
</dbReference>
<feature type="transmembrane region" description="Helical" evidence="1">
    <location>
        <begin position="339"/>
        <end position="360"/>
    </location>
</feature>
<reference evidence="2 3" key="1">
    <citation type="submission" date="2023-03" db="EMBL/GenBank/DDBJ databases">
        <title>Bacillus Genome Sequencing.</title>
        <authorList>
            <person name="Dunlap C."/>
        </authorList>
    </citation>
    <scope>NUCLEOTIDE SEQUENCE [LARGE SCALE GENOMIC DNA]</scope>
    <source>
        <strain evidence="2 3">B-4107</strain>
    </source>
</reference>
<keyword evidence="1" id="KW-0812">Transmembrane</keyword>
<name>A0ABU6NMW4_9BACI</name>
<feature type="transmembrane region" description="Helical" evidence="1">
    <location>
        <begin position="679"/>
        <end position="699"/>
    </location>
</feature>
<organism evidence="2 3">
    <name type="scientific">Shouchella miscanthi</name>
    <dbReference type="NCBI Taxonomy" id="2598861"/>
    <lineage>
        <taxon>Bacteria</taxon>
        <taxon>Bacillati</taxon>
        <taxon>Bacillota</taxon>
        <taxon>Bacilli</taxon>
        <taxon>Bacillales</taxon>
        <taxon>Bacillaceae</taxon>
        <taxon>Shouchella</taxon>
    </lineage>
</organism>
<dbReference type="NCBIfam" id="TIGR01654">
    <property type="entry name" value="bact_immun_7tm"/>
    <property type="match status" value="1"/>
</dbReference>
<feature type="transmembrane region" description="Helical" evidence="1">
    <location>
        <begin position="266"/>
        <end position="290"/>
    </location>
</feature>
<keyword evidence="1" id="KW-0472">Membrane</keyword>